<feature type="compositionally biased region" description="Basic and acidic residues" evidence="1">
    <location>
        <begin position="135"/>
        <end position="147"/>
    </location>
</feature>
<feature type="region of interest" description="Disordered" evidence="1">
    <location>
        <begin position="30"/>
        <end position="80"/>
    </location>
</feature>
<proteinExistence type="predicted"/>
<feature type="region of interest" description="Disordered" evidence="1">
    <location>
        <begin position="127"/>
        <end position="147"/>
    </location>
</feature>
<evidence type="ECO:0000256" key="1">
    <source>
        <dbReference type="SAM" id="MobiDB-lite"/>
    </source>
</evidence>
<dbReference type="EMBL" id="JANPWB010000006">
    <property type="protein sequence ID" value="KAJ1177002.1"/>
    <property type="molecule type" value="Genomic_DNA"/>
</dbReference>
<name>A0AAV7TMS0_PLEWA</name>
<keyword evidence="3" id="KW-1185">Reference proteome</keyword>
<comment type="caution">
    <text evidence="2">The sequence shown here is derived from an EMBL/GenBank/DDBJ whole genome shotgun (WGS) entry which is preliminary data.</text>
</comment>
<feature type="compositionally biased region" description="Basic residues" evidence="1">
    <location>
        <begin position="30"/>
        <end position="39"/>
    </location>
</feature>
<protein>
    <submittedName>
        <fullName evidence="2">Uncharacterized protein</fullName>
    </submittedName>
</protein>
<dbReference type="AlphaFoldDB" id="A0AAV7TMS0"/>
<feature type="region of interest" description="Disordered" evidence="1">
    <location>
        <begin position="1"/>
        <end position="20"/>
    </location>
</feature>
<organism evidence="2 3">
    <name type="scientific">Pleurodeles waltl</name>
    <name type="common">Iberian ribbed newt</name>
    <dbReference type="NCBI Taxonomy" id="8319"/>
    <lineage>
        <taxon>Eukaryota</taxon>
        <taxon>Metazoa</taxon>
        <taxon>Chordata</taxon>
        <taxon>Craniata</taxon>
        <taxon>Vertebrata</taxon>
        <taxon>Euteleostomi</taxon>
        <taxon>Amphibia</taxon>
        <taxon>Batrachia</taxon>
        <taxon>Caudata</taxon>
        <taxon>Salamandroidea</taxon>
        <taxon>Salamandridae</taxon>
        <taxon>Pleurodelinae</taxon>
        <taxon>Pleurodeles</taxon>
    </lineage>
</organism>
<sequence>MSEVYFVHEEGEGPHYTGTERGIREAAVTRTRKIKKKKQCSGTPPPLTTRWQNTTHSWEKKKQKQNEDGGTTAGTSQALVRRRPTKVAAYLPLLPGPITSLTEVSALADPSEARTRWSVGAVLEVAGESGASRSDSPRNQDCYKDPGRRPAQCLLAL</sequence>
<evidence type="ECO:0000313" key="3">
    <source>
        <dbReference type="Proteomes" id="UP001066276"/>
    </source>
</evidence>
<feature type="compositionally biased region" description="Basic and acidic residues" evidence="1">
    <location>
        <begin position="1"/>
        <end position="13"/>
    </location>
</feature>
<evidence type="ECO:0000313" key="2">
    <source>
        <dbReference type="EMBL" id="KAJ1177002.1"/>
    </source>
</evidence>
<feature type="compositionally biased region" description="Basic and acidic residues" evidence="1">
    <location>
        <begin position="57"/>
        <end position="67"/>
    </location>
</feature>
<reference evidence="2" key="1">
    <citation type="journal article" date="2022" name="bioRxiv">
        <title>Sequencing and chromosome-scale assembly of the giantPleurodeles waltlgenome.</title>
        <authorList>
            <person name="Brown T."/>
            <person name="Elewa A."/>
            <person name="Iarovenko S."/>
            <person name="Subramanian E."/>
            <person name="Araus A.J."/>
            <person name="Petzold A."/>
            <person name="Susuki M."/>
            <person name="Suzuki K.-i.T."/>
            <person name="Hayashi T."/>
            <person name="Toyoda A."/>
            <person name="Oliveira C."/>
            <person name="Osipova E."/>
            <person name="Leigh N.D."/>
            <person name="Simon A."/>
            <person name="Yun M.H."/>
        </authorList>
    </citation>
    <scope>NUCLEOTIDE SEQUENCE</scope>
    <source>
        <strain evidence="2">20211129_DDA</strain>
        <tissue evidence="2">Liver</tissue>
    </source>
</reference>
<dbReference type="Proteomes" id="UP001066276">
    <property type="component" value="Chromosome 3_2"/>
</dbReference>
<gene>
    <name evidence="2" type="ORF">NDU88_002268</name>
</gene>
<accession>A0AAV7TMS0</accession>